<sequence>MTGFTIASFNAKNLIGPDSEYYRFQSYTQEEYAWKRDWLADQMVTLDADIVGFQEVFDETALGDVVTLADTYGAAQNGFSLPDGTKSYRKRAIFDKLAFGSYREAEIAFAPNMNDGEAGNRRPGVAILSRFGFVGEPEIIQDLGQPLDIPFSDRDEDAGFFRISRLSRPILKVRVPVGDHVITVFNCHLKSKLGEFVRPDDGGTASEIDLTAYDPVGRALGSARAAMRRMAEAWVLRGAIVQELALGNPVMVLGDFNDTASAVSSEIISGEHPFKNYQWMLRHDATHRGDRYSEAEAAQITEDIEAVRLHAAEKLFVRKSLRDMVFTAAFGGVYESIDQIYMSRHFLPEYTGSIGEMTYFSVLNDHLTDGSHPEAPYNKLASDHGQIMAHMTLKGDLE</sequence>
<dbReference type="SUPFAM" id="SSF56219">
    <property type="entry name" value="DNase I-like"/>
    <property type="match status" value="1"/>
</dbReference>
<keyword evidence="2" id="KW-0378">Hydrolase</keyword>
<dbReference type="Pfam" id="PF03372">
    <property type="entry name" value="Exo_endo_phos"/>
    <property type="match status" value="1"/>
</dbReference>
<dbReference type="Proteomes" id="UP000284407">
    <property type="component" value="Unassembled WGS sequence"/>
</dbReference>
<dbReference type="GO" id="GO:0004527">
    <property type="term" value="F:exonuclease activity"/>
    <property type="evidence" value="ECO:0007669"/>
    <property type="project" value="UniProtKB-KW"/>
</dbReference>
<keyword evidence="2" id="KW-0255">Endonuclease</keyword>
<proteinExistence type="predicted"/>
<name>A0A420DPQ0_9RHOB</name>
<dbReference type="InterPro" id="IPR036691">
    <property type="entry name" value="Endo/exonu/phosph_ase_sf"/>
</dbReference>
<protein>
    <submittedName>
        <fullName evidence="2">Endonuclease/exonuclease/phosphatase family protein</fullName>
    </submittedName>
</protein>
<comment type="caution">
    <text evidence="2">The sequence shown here is derived from an EMBL/GenBank/DDBJ whole genome shotgun (WGS) entry which is preliminary data.</text>
</comment>
<dbReference type="OrthoDB" id="833328at2"/>
<dbReference type="RefSeq" id="WP_025063203.1">
    <property type="nucleotide sequence ID" value="NZ_RAQK01000001.1"/>
</dbReference>
<feature type="domain" description="Endonuclease/exonuclease/phosphatase" evidence="1">
    <location>
        <begin position="39"/>
        <end position="349"/>
    </location>
</feature>
<keyword evidence="3" id="KW-1185">Reference proteome</keyword>
<dbReference type="GO" id="GO:0004519">
    <property type="term" value="F:endonuclease activity"/>
    <property type="evidence" value="ECO:0007669"/>
    <property type="project" value="UniProtKB-KW"/>
</dbReference>
<dbReference type="AlphaFoldDB" id="A0A420DPQ0"/>
<accession>A0A420DPQ0</accession>
<organism evidence="2 3">
    <name type="scientific">Sulfitobacter guttiformis</name>
    <dbReference type="NCBI Taxonomy" id="74349"/>
    <lineage>
        <taxon>Bacteria</taxon>
        <taxon>Pseudomonadati</taxon>
        <taxon>Pseudomonadota</taxon>
        <taxon>Alphaproteobacteria</taxon>
        <taxon>Rhodobacterales</taxon>
        <taxon>Roseobacteraceae</taxon>
        <taxon>Sulfitobacter</taxon>
    </lineage>
</organism>
<dbReference type="STRING" id="1443111.Z949_2801"/>
<reference evidence="2 3" key="1">
    <citation type="submission" date="2018-09" db="EMBL/GenBank/DDBJ databases">
        <title>Genomic Encyclopedia of Archaeal and Bacterial Type Strains, Phase II (KMG-II): from individual species to whole genera.</title>
        <authorList>
            <person name="Goeker M."/>
        </authorList>
    </citation>
    <scope>NUCLEOTIDE SEQUENCE [LARGE SCALE GENOMIC DNA]</scope>
    <source>
        <strain evidence="2 3">DSM 11458</strain>
    </source>
</reference>
<keyword evidence="2" id="KW-0269">Exonuclease</keyword>
<evidence type="ECO:0000313" key="2">
    <source>
        <dbReference type="EMBL" id="RKE96256.1"/>
    </source>
</evidence>
<dbReference type="EMBL" id="RAQK01000001">
    <property type="protein sequence ID" value="RKE96256.1"/>
    <property type="molecule type" value="Genomic_DNA"/>
</dbReference>
<dbReference type="Gene3D" id="3.60.10.10">
    <property type="entry name" value="Endonuclease/exonuclease/phosphatase"/>
    <property type="match status" value="1"/>
</dbReference>
<evidence type="ECO:0000313" key="3">
    <source>
        <dbReference type="Proteomes" id="UP000284407"/>
    </source>
</evidence>
<keyword evidence="2" id="KW-0540">Nuclease</keyword>
<evidence type="ECO:0000259" key="1">
    <source>
        <dbReference type="Pfam" id="PF03372"/>
    </source>
</evidence>
<gene>
    <name evidence="2" type="ORF">C8N30_0813</name>
</gene>
<dbReference type="InterPro" id="IPR005135">
    <property type="entry name" value="Endo/exonuclease/phosphatase"/>
</dbReference>